<dbReference type="RefSeq" id="WP_054021885.1">
    <property type="nucleotide sequence ID" value="NZ_BBYR01000065.1"/>
</dbReference>
<proteinExistence type="inferred from homology"/>
<dbReference type="SUPFAM" id="SSF53850">
    <property type="entry name" value="Periplasmic binding protein-like II"/>
    <property type="match status" value="1"/>
</dbReference>
<keyword evidence="3" id="KW-0238">DNA-binding</keyword>
<comment type="caution">
    <text evidence="6">The sequence shown here is derived from an EMBL/GenBank/DDBJ whole genome shotgun (WGS) entry which is preliminary data.</text>
</comment>
<dbReference type="Gene3D" id="3.40.190.290">
    <property type="match status" value="1"/>
</dbReference>
<organism evidence="6 7">
    <name type="scientific">Piscinibacter sakaiensis</name>
    <name type="common">Ideonella sakaiensis</name>
    <dbReference type="NCBI Taxonomy" id="1547922"/>
    <lineage>
        <taxon>Bacteria</taxon>
        <taxon>Pseudomonadati</taxon>
        <taxon>Pseudomonadota</taxon>
        <taxon>Betaproteobacteria</taxon>
        <taxon>Burkholderiales</taxon>
        <taxon>Sphaerotilaceae</taxon>
        <taxon>Piscinibacter</taxon>
    </lineage>
</organism>
<dbReference type="OrthoDB" id="9808620at2"/>
<dbReference type="SUPFAM" id="SSF46785">
    <property type="entry name" value="Winged helix' DNA-binding domain"/>
    <property type="match status" value="1"/>
</dbReference>
<dbReference type="PROSITE" id="PS50931">
    <property type="entry name" value="HTH_LYSR"/>
    <property type="match status" value="1"/>
</dbReference>
<name>A0A0K8P6Y8_PISS1</name>
<dbReference type="EMBL" id="BBYR01000065">
    <property type="protein sequence ID" value="GAP37985.1"/>
    <property type="molecule type" value="Genomic_DNA"/>
</dbReference>
<evidence type="ECO:0000256" key="2">
    <source>
        <dbReference type="ARBA" id="ARBA00023015"/>
    </source>
</evidence>
<dbReference type="Proteomes" id="UP000037660">
    <property type="component" value="Unassembled WGS sequence"/>
</dbReference>
<comment type="similarity">
    <text evidence="1">Belongs to the LysR transcriptional regulatory family.</text>
</comment>
<dbReference type="Gene3D" id="1.10.10.10">
    <property type="entry name" value="Winged helix-like DNA-binding domain superfamily/Winged helix DNA-binding domain"/>
    <property type="match status" value="1"/>
</dbReference>
<dbReference type="Pfam" id="PF00126">
    <property type="entry name" value="HTH_1"/>
    <property type="match status" value="1"/>
</dbReference>
<dbReference type="CDD" id="cd08420">
    <property type="entry name" value="PBP2_CysL_like"/>
    <property type="match status" value="1"/>
</dbReference>
<dbReference type="InterPro" id="IPR000847">
    <property type="entry name" value="LysR_HTH_N"/>
</dbReference>
<keyword evidence="2" id="KW-0805">Transcription regulation</keyword>
<dbReference type="InterPro" id="IPR005119">
    <property type="entry name" value="LysR_subst-bd"/>
</dbReference>
<dbReference type="Pfam" id="PF03466">
    <property type="entry name" value="LysR_substrate"/>
    <property type="match status" value="1"/>
</dbReference>
<accession>A0A0K8P6Y8</accession>
<feature type="domain" description="HTH lysR-type" evidence="5">
    <location>
        <begin position="16"/>
        <end position="73"/>
    </location>
</feature>
<dbReference type="InterPro" id="IPR036388">
    <property type="entry name" value="WH-like_DNA-bd_sf"/>
</dbReference>
<dbReference type="NCBIfam" id="NF008095">
    <property type="entry name" value="PRK10837.1"/>
    <property type="match status" value="1"/>
</dbReference>
<dbReference type="PANTHER" id="PTHR30126:SF94">
    <property type="entry name" value="LYSR FAMILY TRANSCRIPTIONAL REGULATOR"/>
    <property type="match status" value="1"/>
</dbReference>
<evidence type="ECO:0000256" key="4">
    <source>
        <dbReference type="ARBA" id="ARBA00023163"/>
    </source>
</evidence>
<keyword evidence="4" id="KW-0804">Transcription</keyword>
<evidence type="ECO:0000313" key="6">
    <source>
        <dbReference type="EMBL" id="GAP37985.1"/>
    </source>
</evidence>
<dbReference type="PANTHER" id="PTHR30126">
    <property type="entry name" value="HTH-TYPE TRANSCRIPTIONAL REGULATOR"/>
    <property type="match status" value="1"/>
</dbReference>
<protein>
    <submittedName>
        <fullName evidence="6">LysR family transcriptional regulator YeiE</fullName>
    </submittedName>
</protein>
<evidence type="ECO:0000256" key="1">
    <source>
        <dbReference type="ARBA" id="ARBA00009437"/>
    </source>
</evidence>
<dbReference type="GO" id="GO:0000976">
    <property type="term" value="F:transcription cis-regulatory region binding"/>
    <property type="evidence" value="ECO:0007669"/>
    <property type="project" value="TreeGrafter"/>
</dbReference>
<reference evidence="7" key="1">
    <citation type="submission" date="2015-07" db="EMBL/GenBank/DDBJ databases">
        <title>Discovery of a poly(ethylene terephthalate assimilation.</title>
        <authorList>
            <person name="Yoshida S."/>
            <person name="Hiraga K."/>
            <person name="Takehana T."/>
            <person name="Taniguchi I."/>
            <person name="Yamaji H."/>
            <person name="Maeda Y."/>
            <person name="Toyohara K."/>
            <person name="Miyamoto K."/>
            <person name="Kimura Y."/>
            <person name="Oda K."/>
        </authorList>
    </citation>
    <scope>NUCLEOTIDE SEQUENCE [LARGE SCALE GENOMIC DNA]</scope>
    <source>
        <strain evidence="7">NBRC 110686 / TISTR 2288 / 201-F6</strain>
    </source>
</reference>
<dbReference type="AlphaFoldDB" id="A0A0K8P6Y8"/>
<dbReference type="InterPro" id="IPR036390">
    <property type="entry name" value="WH_DNA-bd_sf"/>
</dbReference>
<dbReference type="GO" id="GO:0003700">
    <property type="term" value="F:DNA-binding transcription factor activity"/>
    <property type="evidence" value="ECO:0007669"/>
    <property type="project" value="InterPro"/>
</dbReference>
<dbReference type="STRING" id="1547922.ISF6_4179"/>
<keyword evidence="7" id="KW-1185">Reference proteome</keyword>
<evidence type="ECO:0000259" key="5">
    <source>
        <dbReference type="PROSITE" id="PS50931"/>
    </source>
</evidence>
<evidence type="ECO:0000313" key="7">
    <source>
        <dbReference type="Proteomes" id="UP000037660"/>
    </source>
</evidence>
<evidence type="ECO:0000256" key="3">
    <source>
        <dbReference type="ARBA" id="ARBA00023125"/>
    </source>
</evidence>
<gene>
    <name evidence="6" type="ORF">ISF6_4179</name>
</gene>
<sequence>MSNGKTDQSAGSRLRLSLRQLEVFVATARAGSTRAAAERVSRSQSAASATLAELEAVLGVQLFDRVGRRLLLNENGHALLGRAAALLDEAGDLQALFSGEHAAPLRLAASFTIGEYLLPDLVAAWTRRHPASPVRLQIANSAEVVDAVARFEVDLGFIEGALTHPELRLRGWRSDELVIVAAPDHPLAGAPAGLRQLRQAEWVLRERGSGTRDAADRWLLEHLGEIRVAFELGSSEAIKRLVARGVGLGCLSRHAVAGALAQGELVELRTRLPAAERRLAIVTHRDKHLGRAARAFLAHCTEDTGPA</sequence>
<reference evidence="6 7" key="2">
    <citation type="journal article" date="2016" name="Science">
        <title>A bacterium that degrades and assimilates poly(ethylene terephthalate).</title>
        <authorList>
            <person name="Yoshida S."/>
            <person name="Hiraga K."/>
            <person name="Takehana T."/>
            <person name="Taniguchi I."/>
            <person name="Yamaji H."/>
            <person name="Maeda Y."/>
            <person name="Toyohara K."/>
            <person name="Miyamoto K."/>
            <person name="Kimura Y."/>
            <person name="Oda K."/>
        </authorList>
    </citation>
    <scope>NUCLEOTIDE SEQUENCE [LARGE SCALE GENOMIC DNA]</scope>
    <source>
        <strain evidence="7">NBRC 110686 / TISTR 2288 / 201-F6</strain>
    </source>
</reference>